<feature type="domain" description="DUF4232" evidence="2">
    <location>
        <begin position="98"/>
        <end position="231"/>
    </location>
</feature>
<dbReference type="AlphaFoldDB" id="A0A1H5ZXZ0"/>
<dbReference type="RefSeq" id="WP_103885877.1">
    <property type="nucleotide sequence ID" value="NZ_FNVU01000005.1"/>
</dbReference>
<accession>A0A1H5ZXZ0</accession>
<dbReference type="EMBL" id="FNVU01000005">
    <property type="protein sequence ID" value="SEG41071.1"/>
    <property type="molecule type" value="Genomic_DNA"/>
</dbReference>
<evidence type="ECO:0000313" key="3">
    <source>
        <dbReference type="EMBL" id="SEG41071.1"/>
    </source>
</evidence>
<feature type="region of interest" description="Disordered" evidence="1">
    <location>
        <begin position="1"/>
        <end position="21"/>
    </location>
</feature>
<keyword evidence="4" id="KW-1185">Reference proteome</keyword>
<organism evidence="3 4">
    <name type="scientific">Actinacidiphila yanglinensis</name>
    <dbReference type="NCBI Taxonomy" id="310779"/>
    <lineage>
        <taxon>Bacteria</taxon>
        <taxon>Bacillati</taxon>
        <taxon>Actinomycetota</taxon>
        <taxon>Actinomycetes</taxon>
        <taxon>Kitasatosporales</taxon>
        <taxon>Streptomycetaceae</taxon>
        <taxon>Actinacidiphila</taxon>
    </lineage>
</organism>
<proteinExistence type="predicted"/>
<dbReference type="Proteomes" id="UP000236754">
    <property type="component" value="Unassembled WGS sequence"/>
</dbReference>
<gene>
    <name evidence="3" type="ORF">SAMN05216223_10533</name>
</gene>
<evidence type="ECO:0000259" key="2">
    <source>
        <dbReference type="Pfam" id="PF14016"/>
    </source>
</evidence>
<feature type="compositionally biased region" description="Low complexity" evidence="1">
    <location>
        <begin position="1"/>
        <end position="16"/>
    </location>
</feature>
<evidence type="ECO:0000313" key="4">
    <source>
        <dbReference type="Proteomes" id="UP000236754"/>
    </source>
</evidence>
<protein>
    <recommendedName>
        <fullName evidence="2">DUF4232 domain-containing protein</fullName>
    </recommendedName>
</protein>
<name>A0A1H5ZXZ0_9ACTN</name>
<reference evidence="3 4" key="1">
    <citation type="submission" date="2016-10" db="EMBL/GenBank/DDBJ databases">
        <authorList>
            <person name="de Groot N.N."/>
        </authorList>
    </citation>
    <scope>NUCLEOTIDE SEQUENCE [LARGE SCALE GENOMIC DNA]</scope>
    <source>
        <strain evidence="3 4">CGMCC 4.2023</strain>
    </source>
</reference>
<dbReference type="InterPro" id="IPR025326">
    <property type="entry name" value="DUF4232"/>
</dbReference>
<dbReference type="Pfam" id="PF14016">
    <property type="entry name" value="DUF4232"/>
    <property type="match status" value="1"/>
</dbReference>
<evidence type="ECO:0000256" key="1">
    <source>
        <dbReference type="SAM" id="MobiDB-lite"/>
    </source>
</evidence>
<sequence length="234" mass="24171">MRTTRATKTARATPAPRQRRSRAVAVAAVALAGTTVLGLGLGGCGSQSEAGVPGAVRTARAYSVHTDTLPPDFGATHPVPSPVTPVTTTPHAPPTPTCTGTGARVGVGPVDGAMGLRQVLVTLTNCGTTALAVDGYPRLRLLDEDGRTVDVQVHHGNDIRDSVTDPGPTALTLRPGGRAVVVLAWRNTVVESTVPATSAATLEFTLDGGKQRVPLYVDLGNTGRLDVTAWHRPE</sequence>
<dbReference type="OrthoDB" id="3827416at2"/>